<dbReference type="SUPFAM" id="SSF52499">
    <property type="entry name" value="Isochorismatase-like hydrolases"/>
    <property type="match status" value="1"/>
</dbReference>
<reference evidence="3" key="2">
    <citation type="journal article" date="2022" name="Res Sq">
        <title>Comparative Genomics Reveals Insights into the Divergent Evolution of Astigmatic Mites and Household Pest Adaptations.</title>
        <authorList>
            <person name="Xiong Q."/>
            <person name="Wan A.T.-Y."/>
            <person name="Liu X.-Y."/>
            <person name="Fung C.S.-H."/>
            <person name="Xiao X."/>
            <person name="Malainual N."/>
            <person name="Hou J."/>
            <person name="Wang L."/>
            <person name="Wang M."/>
            <person name="Yang K."/>
            <person name="Cui Y."/>
            <person name="Leung E."/>
            <person name="Nong W."/>
            <person name="Shin S.-K."/>
            <person name="Au S."/>
            <person name="Jeong K.Y."/>
            <person name="Chew F.T."/>
            <person name="Hui J."/>
            <person name="Leung T.F."/>
            <person name="Tungtrongchitr A."/>
            <person name="Zhong N."/>
            <person name="Liu Z."/>
            <person name="Tsui S."/>
        </authorList>
    </citation>
    <scope>NUCLEOTIDE SEQUENCE</scope>
    <source>
        <strain evidence="3">Derf</strain>
        <tissue evidence="3">Whole organism</tissue>
    </source>
</reference>
<dbReference type="InterPro" id="IPR036380">
    <property type="entry name" value="Isochorismatase-like_sf"/>
</dbReference>
<dbReference type="PANTHER" id="PTHR14119">
    <property type="entry name" value="HYDROLASE"/>
    <property type="match status" value="1"/>
</dbReference>
<accession>A0A922HXD6</accession>
<dbReference type="EMBL" id="ASGP02000004">
    <property type="protein sequence ID" value="KAH9512100.1"/>
    <property type="molecule type" value="Genomic_DNA"/>
</dbReference>
<comment type="caution">
    <text evidence="3">The sequence shown here is derived from an EMBL/GenBank/DDBJ whole genome shotgun (WGS) entry which is preliminary data.</text>
</comment>
<evidence type="ECO:0000313" key="4">
    <source>
        <dbReference type="Proteomes" id="UP000790347"/>
    </source>
</evidence>
<name>A0A922HXD6_DERFA</name>
<evidence type="ECO:0000313" key="3">
    <source>
        <dbReference type="EMBL" id="KAH9512100.1"/>
    </source>
</evidence>
<reference evidence="3" key="1">
    <citation type="submission" date="2013-05" db="EMBL/GenBank/DDBJ databases">
        <authorList>
            <person name="Yim A.K.Y."/>
            <person name="Chan T.F."/>
            <person name="Ji K.M."/>
            <person name="Liu X.Y."/>
            <person name="Zhou J.W."/>
            <person name="Li R.Q."/>
            <person name="Yang K.Y."/>
            <person name="Li J."/>
            <person name="Li M."/>
            <person name="Law P.T.W."/>
            <person name="Wu Y.L."/>
            <person name="Cai Z.L."/>
            <person name="Qin H."/>
            <person name="Bao Y."/>
            <person name="Leung R.K.K."/>
            <person name="Ng P.K.S."/>
            <person name="Zou J."/>
            <person name="Zhong X.J."/>
            <person name="Ran P.X."/>
            <person name="Zhong N.S."/>
            <person name="Liu Z.G."/>
            <person name="Tsui S.K.W."/>
        </authorList>
    </citation>
    <scope>NUCLEOTIDE SEQUENCE</scope>
    <source>
        <strain evidence="3">Derf</strain>
        <tissue evidence="3">Whole organism</tissue>
    </source>
</reference>
<dbReference type="InterPro" id="IPR050993">
    <property type="entry name" value="Isochorismatase_domain"/>
</dbReference>
<protein>
    <submittedName>
        <fullName evidence="3">CTD small phosphatase-like protein 2, variant 3</fullName>
    </submittedName>
</protein>
<dbReference type="Pfam" id="PF00857">
    <property type="entry name" value="Isochorismatase"/>
    <property type="match status" value="1"/>
</dbReference>
<evidence type="ECO:0000259" key="2">
    <source>
        <dbReference type="Pfam" id="PF00857"/>
    </source>
</evidence>
<dbReference type="AlphaFoldDB" id="A0A922HXD6"/>
<dbReference type="PANTHER" id="PTHR14119:SF3">
    <property type="entry name" value="ISOCHORISMATASE DOMAIN-CONTAINING PROTEIN 2"/>
    <property type="match status" value="1"/>
</dbReference>
<proteinExistence type="inferred from homology"/>
<organism evidence="3 4">
    <name type="scientific">Dermatophagoides farinae</name>
    <name type="common">American house dust mite</name>
    <dbReference type="NCBI Taxonomy" id="6954"/>
    <lineage>
        <taxon>Eukaryota</taxon>
        <taxon>Metazoa</taxon>
        <taxon>Ecdysozoa</taxon>
        <taxon>Arthropoda</taxon>
        <taxon>Chelicerata</taxon>
        <taxon>Arachnida</taxon>
        <taxon>Acari</taxon>
        <taxon>Acariformes</taxon>
        <taxon>Sarcoptiformes</taxon>
        <taxon>Astigmata</taxon>
        <taxon>Psoroptidia</taxon>
        <taxon>Analgoidea</taxon>
        <taxon>Pyroglyphidae</taxon>
        <taxon>Dermatophagoidinae</taxon>
        <taxon>Dermatophagoides</taxon>
    </lineage>
</organism>
<evidence type="ECO:0000256" key="1">
    <source>
        <dbReference type="ARBA" id="ARBA00006336"/>
    </source>
</evidence>
<feature type="domain" description="Isochorismatase-like" evidence="2">
    <location>
        <begin position="59"/>
        <end position="203"/>
    </location>
</feature>
<dbReference type="InterPro" id="IPR000868">
    <property type="entry name" value="Isochorismatase-like_dom"/>
</dbReference>
<gene>
    <name evidence="3" type="primary">CTDSPL2_1</name>
    <name evidence="3" type="ORF">DERF_010505</name>
</gene>
<sequence length="233" mass="26276">MCFEFGFLLRMKIELKITEFQNKRQCHHLHHVSEKMAKTTTTTTASACRNVGKLLPKQSALFICDLQEKFRPNIQYFDAVVQISSCLLQAARLLDIPIIVAEHYPEGLGVTVKELGLNEYPDNQPITKTQFSMLTSDLIERLRQKHPDVKNIILCGIETHVCVQGTALDAIQAGYDVHVVVNACSSRSMVDRMFAFERMKQAVSDGSNPKFHDVRKLIMETAPDSGLLSLLKI</sequence>
<dbReference type="Proteomes" id="UP000790347">
    <property type="component" value="Unassembled WGS sequence"/>
</dbReference>
<dbReference type="Gene3D" id="3.40.50.850">
    <property type="entry name" value="Isochorismatase-like"/>
    <property type="match status" value="1"/>
</dbReference>
<keyword evidence="4" id="KW-1185">Reference proteome</keyword>
<dbReference type="CDD" id="cd01012">
    <property type="entry name" value="YcaC_related"/>
    <property type="match status" value="1"/>
</dbReference>
<comment type="similarity">
    <text evidence="1">Belongs to the isochorismatase family.</text>
</comment>